<dbReference type="SUPFAM" id="SSF52833">
    <property type="entry name" value="Thioredoxin-like"/>
    <property type="match status" value="1"/>
</dbReference>
<feature type="signal peptide" evidence="2">
    <location>
        <begin position="1"/>
        <end position="22"/>
    </location>
</feature>
<dbReference type="STRING" id="653733.Selin_1478"/>
<protein>
    <submittedName>
        <fullName evidence="3">Thioredoxin domain-containing protein</fullName>
    </submittedName>
</protein>
<reference evidence="3 4" key="1">
    <citation type="submission" date="2010-12" db="EMBL/GenBank/DDBJ databases">
        <title>Complete sequence of Desulfurispirillum indicum S5.</title>
        <authorList>
            <consortium name="US DOE Joint Genome Institute"/>
            <person name="Lucas S."/>
            <person name="Copeland A."/>
            <person name="Lapidus A."/>
            <person name="Cheng J.-F."/>
            <person name="Goodwin L."/>
            <person name="Pitluck S."/>
            <person name="Chertkov O."/>
            <person name="Held B."/>
            <person name="Detter J.C."/>
            <person name="Han C."/>
            <person name="Tapia R."/>
            <person name="Land M."/>
            <person name="Hauser L."/>
            <person name="Kyrpides N."/>
            <person name="Ivanova N."/>
            <person name="Mikhailova N."/>
            <person name="Haggblom M."/>
            <person name="Rauschenbach I."/>
            <person name="Bini E."/>
            <person name="Woyke T."/>
        </authorList>
    </citation>
    <scope>NUCLEOTIDE SEQUENCE [LARGE SCALE GENOMIC DNA]</scope>
    <source>
        <strain evidence="4">ATCC BAA-1389 / DSM 22839 / S5</strain>
    </source>
</reference>
<dbReference type="OrthoDB" id="5426733at2"/>
<dbReference type="InterPro" id="IPR039555">
    <property type="entry name" value="TraF/TrbB"/>
</dbReference>
<proteinExistence type="predicted"/>
<evidence type="ECO:0000256" key="1">
    <source>
        <dbReference type="SAM" id="MobiDB-lite"/>
    </source>
</evidence>
<dbReference type="InterPro" id="IPR036249">
    <property type="entry name" value="Thioredoxin-like_sf"/>
</dbReference>
<dbReference type="Pfam" id="PF13728">
    <property type="entry name" value="TraF"/>
    <property type="match status" value="1"/>
</dbReference>
<keyword evidence="4" id="KW-1185">Reference proteome</keyword>
<evidence type="ECO:0000313" key="4">
    <source>
        <dbReference type="Proteomes" id="UP000002572"/>
    </source>
</evidence>
<keyword evidence="2" id="KW-0732">Signal</keyword>
<feature type="region of interest" description="Disordered" evidence="1">
    <location>
        <begin position="39"/>
        <end position="59"/>
    </location>
</feature>
<dbReference type="KEGG" id="din:Selin_1478"/>
<name>E6W6W9_DESIS</name>
<dbReference type="InParanoid" id="E6W6W9"/>
<feature type="chain" id="PRO_5003214293" evidence="2">
    <location>
        <begin position="23"/>
        <end position="295"/>
    </location>
</feature>
<dbReference type="Gene3D" id="3.40.30.10">
    <property type="entry name" value="Glutaredoxin"/>
    <property type="match status" value="1"/>
</dbReference>
<evidence type="ECO:0000313" key="3">
    <source>
        <dbReference type="EMBL" id="ADU66212.1"/>
    </source>
</evidence>
<dbReference type="eggNOG" id="COG0526">
    <property type="taxonomic scope" value="Bacteria"/>
</dbReference>
<sequence>MLKLLTLICTMAAVVLSGQAAALELPNPKRGFWWGERAQEEQPVTEETADKAPDLPAPPLRLSDFTPEELWTMPPSEFSELVEKFSHQAIQFPTEENAYAYLALNDISRRKALEFTNITSFVSQRYPEFSPGYDHPTNVPGRQSLLARQAQERQDVISSAANEFGLLYFHDPSCSACVAQEGILQFFNRKYPSWGIRPVNIRMEPYAAAQFGVQRTPTIIAVHLQSDEWLPVTNGAESLDNIEERLFWTIRYLRGETNPQNFGDFQYQQQRDQNRNHDLFERYQYIQNQSSRSNP</sequence>
<dbReference type="RefSeq" id="WP_013506093.1">
    <property type="nucleotide sequence ID" value="NC_014836.1"/>
</dbReference>
<dbReference type="AlphaFoldDB" id="E6W6W9"/>
<dbReference type="HOGENOM" id="CLU_082069_0_0_0"/>
<organism evidence="3 4">
    <name type="scientific">Desulfurispirillum indicum (strain ATCC BAA-1389 / DSM 22839 / S5)</name>
    <dbReference type="NCBI Taxonomy" id="653733"/>
    <lineage>
        <taxon>Bacteria</taxon>
        <taxon>Pseudomonadati</taxon>
        <taxon>Chrysiogenota</taxon>
        <taxon>Chrysiogenia</taxon>
        <taxon>Chrysiogenales</taxon>
        <taxon>Chrysiogenaceae</taxon>
        <taxon>Desulfurispirillum</taxon>
    </lineage>
</organism>
<dbReference type="Proteomes" id="UP000002572">
    <property type="component" value="Chromosome"/>
</dbReference>
<accession>E6W6W9</accession>
<dbReference type="EMBL" id="CP002432">
    <property type="protein sequence ID" value="ADU66212.1"/>
    <property type="molecule type" value="Genomic_DNA"/>
</dbReference>
<gene>
    <name evidence="3" type="ordered locus">Selin_1478</name>
</gene>
<evidence type="ECO:0000256" key="2">
    <source>
        <dbReference type="SAM" id="SignalP"/>
    </source>
</evidence>